<dbReference type="SMART" id="SM00903">
    <property type="entry name" value="Flavin_Reduct"/>
    <property type="match status" value="1"/>
</dbReference>
<proteinExistence type="predicted"/>
<dbReference type="PANTHER" id="PTHR30466:SF1">
    <property type="entry name" value="FMN REDUCTASE (NADH) RUTF"/>
    <property type="match status" value="1"/>
</dbReference>
<reference evidence="3 4" key="1">
    <citation type="submission" date="2018-03" db="EMBL/GenBank/DDBJ databases">
        <title>Genomic Encyclopedia of Archaeal and Bacterial Type Strains, Phase II (KMG-II): from individual species to whole genera.</title>
        <authorList>
            <person name="Goeker M."/>
        </authorList>
    </citation>
    <scope>NUCLEOTIDE SEQUENCE [LARGE SCALE GENOMIC DNA]</scope>
    <source>
        <strain evidence="3 4">DSM 44889</strain>
    </source>
</reference>
<dbReference type="GO" id="GO:0010181">
    <property type="term" value="F:FMN binding"/>
    <property type="evidence" value="ECO:0007669"/>
    <property type="project" value="InterPro"/>
</dbReference>
<sequence>MPAPEILRSAFNSFASGVTVVTCAREDGVPHGATISAFTAVSTEPALCQVTLTRTAKVCTHLDGRPFAVNVLAADQLRTALHFAGRPRDPEPEWTDGPVAPVLTGTAATISCTPWRTYDGGDHLIVLGEVVDAVVTAAEPLVYHGGRFRELSALVSDVHWQGSMDSPSSGWFDASTTFTRLRPHLERAAS</sequence>
<organism evidence="3 4">
    <name type="scientific">Quadrisphaera granulorum</name>
    <dbReference type="NCBI Taxonomy" id="317664"/>
    <lineage>
        <taxon>Bacteria</taxon>
        <taxon>Bacillati</taxon>
        <taxon>Actinomycetota</taxon>
        <taxon>Actinomycetes</taxon>
        <taxon>Kineosporiales</taxon>
        <taxon>Kineosporiaceae</taxon>
        <taxon>Quadrisphaera</taxon>
    </lineage>
</organism>
<dbReference type="InterPro" id="IPR002563">
    <property type="entry name" value="Flavin_Rdtase-like_dom"/>
</dbReference>
<dbReference type="InterPro" id="IPR012349">
    <property type="entry name" value="Split_barrel_FMN-bd"/>
</dbReference>
<evidence type="ECO:0000313" key="4">
    <source>
        <dbReference type="Proteomes" id="UP000245469"/>
    </source>
</evidence>
<feature type="domain" description="Flavin reductase like" evidence="2">
    <location>
        <begin position="11"/>
        <end position="150"/>
    </location>
</feature>
<evidence type="ECO:0000259" key="2">
    <source>
        <dbReference type="SMART" id="SM00903"/>
    </source>
</evidence>
<dbReference type="SUPFAM" id="SSF50475">
    <property type="entry name" value="FMN-binding split barrel"/>
    <property type="match status" value="1"/>
</dbReference>
<dbReference type="OrthoDB" id="9792858at2"/>
<dbReference type="InterPro" id="IPR050268">
    <property type="entry name" value="NADH-dep_flavin_reductase"/>
</dbReference>
<dbReference type="AlphaFoldDB" id="A0A316A9Q4"/>
<dbReference type="EMBL" id="QGDQ01000008">
    <property type="protein sequence ID" value="PWJ54139.1"/>
    <property type="molecule type" value="Genomic_DNA"/>
</dbReference>
<dbReference type="PANTHER" id="PTHR30466">
    <property type="entry name" value="FLAVIN REDUCTASE"/>
    <property type="match status" value="1"/>
</dbReference>
<protein>
    <submittedName>
        <fullName evidence="3">Flavin reductase (DIM6/NTAB) family NADH-FMN oxidoreductase RutF</fullName>
    </submittedName>
</protein>
<dbReference type="Proteomes" id="UP000245469">
    <property type="component" value="Unassembled WGS sequence"/>
</dbReference>
<evidence type="ECO:0000313" key="3">
    <source>
        <dbReference type="EMBL" id="PWJ54139.1"/>
    </source>
</evidence>
<dbReference type="GO" id="GO:0006208">
    <property type="term" value="P:pyrimidine nucleobase catabolic process"/>
    <property type="evidence" value="ECO:0007669"/>
    <property type="project" value="TreeGrafter"/>
</dbReference>
<keyword evidence="4" id="KW-1185">Reference proteome</keyword>
<dbReference type="Pfam" id="PF01613">
    <property type="entry name" value="Flavin_Reduct"/>
    <property type="match status" value="1"/>
</dbReference>
<dbReference type="RefSeq" id="WP_109773828.1">
    <property type="nucleotide sequence ID" value="NZ_QGDQ01000008.1"/>
</dbReference>
<comment type="caution">
    <text evidence="3">The sequence shown here is derived from an EMBL/GenBank/DDBJ whole genome shotgun (WGS) entry which is preliminary data.</text>
</comment>
<keyword evidence="1" id="KW-0560">Oxidoreductase</keyword>
<gene>
    <name evidence="3" type="ORF">BXY45_10846</name>
</gene>
<evidence type="ECO:0000256" key="1">
    <source>
        <dbReference type="ARBA" id="ARBA00023002"/>
    </source>
</evidence>
<dbReference type="GO" id="GO:0042602">
    <property type="term" value="F:riboflavin reductase (NADPH) activity"/>
    <property type="evidence" value="ECO:0007669"/>
    <property type="project" value="TreeGrafter"/>
</dbReference>
<name>A0A316A9Q4_9ACTN</name>
<accession>A0A316A9Q4</accession>
<dbReference type="Gene3D" id="2.30.110.10">
    <property type="entry name" value="Electron Transport, Fmn-binding Protein, Chain A"/>
    <property type="match status" value="1"/>
</dbReference>